<feature type="domain" description="Cyclic nucleotide-binding" evidence="1">
    <location>
        <begin position="30"/>
        <end position="114"/>
    </location>
</feature>
<sequence>MIELKKEILNYGISNSDEEWKYLSTFVYKKTAKKRAVIFQQTEPCKYVIFIVRGITASVYSYDGKEVITRFFQKGNFSSNIVSAEEKSIASDSLIAITDIEYYLIPFVKFIELYLHSYTFGLFIWKKLIENSIENKKITTIKTINETEIRYQFLEKHYPLLIKETPAIYLAKFLGITSEGFSRFLSNRFKYYPTSIFLKNLRRNFVF</sequence>
<gene>
    <name evidence="2" type="ORF">ELS83_20200</name>
</gene>
<dbReference type="Proteomes" id="UP000732105">
    <property type="component" value="Unassembled WGS sequence"/>
</dbReference>
<proteinExistence type="predicted"/>
<organism evidence="2 3">
    <name type="scientific">Marinifilum caeruleilacunae</name>
    <dbReference type="NCBI Taxonomy" id="2499076"/>
    <lineage>
        <taxon>Bacteria</taxon>
        <taxon>Pseudomonadati</taxon>
        <taxon>Bacteroidota</taxon>
        <taxon>Bacteroidia</taxon>
        <taxon>Marinilabiliales</taxon>
        <taxon>Marinifilaceae</taxon>
    </lineage>
</organism>
<dbReference type="Pfam" id="PF00027">
    <property type="entry name" value="cNMP_binding"/>
    <property type="match status" value="1"/>
</dbReference>
<name>A0ABX1X138_9BACT</name>
<dbReference type="SUPFAM" id="SSF51206">
    <property type="entry name" value="cAMP-binding domain-like"/>
    <property type="match status" value="1"/>
</dbReference>
<dbReference type="InterPro" id="IPR014710">
    <property type="entry name" value="RmlC-like_jellyroll"/>
</dbReference>
<evidence type="ECO:0000313" key="2">
    <source>
        <dbReference type="EMBL" id="NOU62127.1"/>
    </source>
</evidence>
<protein>
    <submittedName>
        <fullName evidence="2">Crp/Fnr family transcriptional regulator</fullName>
    </submittedName>
</protein>
<dbReference type="EMBL" id="RZNH01000053">
    <property type="protein sequence ID" value="NOU62127.1"/>
    <property type="molecule type" value="Genomic_DNA"/>
</dbReference>
<accession>A0ABX1X138</accession>
<evidence type="ECO:0000259" key="1">
    <source>
        <dbReference type="Pfam" id="PF00027"/>
    </source>
</evidence>
<reference evidence="2 3" key="1">
    <citation type="submission" date="2018-12" db="EMBL/GenBank/DDBJ databases">
        <title>Marinifilum JC070 sp. nov., a marine bacterium isolated from Yongle Blue Hole in the South China Sea.</title>
        <authorList>
            <person name="Fu T."/>
        </authorList>
    </citation>
    <scope>NUCLEOTIDE SEQUENCE [LARGE SCALE GENOMIC DNA]</scope>
    <source>
        <strain evidence="2 3">JC070</strain>
    </source>
</reference>
<dbReference type="CDD" id="cd00038">
    <property type="entry name" value="CAP_ED"/>
    <property type="match status" value="1"/>
</dbReference>
<keyword evidence="3" id="KW-1185">Reference proteome</keyword>
<dbReference type="InterPro" id="IPR000595">
    <property type="entry name" value="cNMP-bd_dom"/>
</dbReference>
<evidence type="ECO:0000313" key="3">
    <source>
        <dbReference type="Proteomes" id="UP000732105"/>
    </source>
</evidence>
<dbReference type="InterPro" id="IPR018490">
    <property type="entry name" value="cNMP-bd_dom_sf"/>
</dbReference>
<dbReference type="RefSeq" id="WP_171597388.1">
    <property type="nucleotide sequence ID" value="NZ_RZNH01000053.1"/>
</dbReference>
<dbReference type="Gene3D" id="2.60.120.10">
    <property type="entry name" value="Jelly Rolls"/>
    <property type="match status" value="1"/>
</dbReference>
<comment type="caution">
    <text evidence="2">The sequence shown here is derived from an EMBL/GenBank/DDBJ whole genome shotgun (WGS) entry which is preliminary data.</text>
</comment>